<sequence>MRLYFHCPSMDSEIRDVCCSDGYEKMTASIQAIVRGIMVDDEIHFGDDRSVSMECIFSRKNLQVNGILIQLHPMYTDYPEDSREVEVMGCILRFDDGRSLNLGKPERVWFDQWYDELCANSYIVGKRWEDEFDEVEDKHLFVCVRGCCREQIWSKKVKITALDQDPLLLKIENCLSYGVNKNDKFGKITHSVPIALGGQDKFVSALELVERECADFAGVVGEAVMKYFYRKGASPTLHVKIDDETEIHLPKGNERVDHKKLQGKRFYWDAVIKVESLYVSEDTVCVQVKL</sequence>
<reference evidence="1" key="1">
    <citation type="submission" date="2020-04" db="EMBL/GenBank/DDBJ databases">
        <authorList>
            <person name="Alioto T."/>
            <person name="Alioto T."/>
            <person name="Gomez Garrido J."/>
        </authorList>
    </citation>
    <scope>NUCLEOTIDE SEQUENCE</scope>
    <source>
        <strain evidence="1">A484AB</strain>
    </source>
</reference>
<evidence type="ECO:0000313" key="1">
    <source>
        <dbReference type="EMBL" id="CAB4020063.1"/>
    </source>
</evidence>
<protein>
    <submittedName>
        <fullName evidence="1">Uncharacterized protein</fullName>
    </submittedName>
</protein>
<keyword evidence="2" id="KW-1185">Reference proteome</keyword>
<comment type="caution">
    <text evidence="1">The sequence shown here is derived from an EMBL/GenBank/DDBJ whole genome shotgun (WGS) entry which is preliminary data.</text>
</comment>
<dbReference type="Proteomes" id="UP001152795">
    <property type="component" value="Unassembled WGS sequence"/>
</dbReference>
<organism evidence="1 2">
    <name type="scientific">Paramuricea clavata</name>
    <name type="common">Red gorgonian</name>
    <name type="synonym">Violescent sea-whip</name>
    <dbReference type="NCBI Taxonomy" id="317549"/>
    <lineage>
        <taxon>Eukaryota</taxon>
        <taxon>Metazoa</taxon>
        <taxon>Cnidaria</taxon>
        <taxon>Anthozoa</taxon>
        <taxon>Octocorallia</taxon>
        <taxon>Malacalcyonacea</taxon>
        <taxon>Plexauridae</taxon>
        <taxon>Paramuricea</taxon>
    </lineage>
</organism>
<accession>A0A7D9J2G3</accession>
<dbReference type="EMBL" id="CACRXK020010762">
    <property type="protein sequence ID" value="CAB4020063.1"/>
    <property type="molecule type" value="Genomic_DNA"/>
</dbReference>
<evidence type="ECO:0000313" key="2">
    <source>
        <dbReference type="Proteomes" id="UP001152795"/>
    </source>
</evidence>
<gene>
    <name evidence="1" type="ORF">PACLA_8A027716</name>
</gene>
<name>A0A7D9J2G3_PARCT</name>
<proteinExistence type="predicted"/>
<dbReference type="AlphaFoldDB" id="A0A7D9J2G3"/>